<protein>
    <submittedName>
        <fullName evidence="7">Uncharacterized protein</fullName>
    </submittedName>
</protein>
<feature type="transmembrane region" description="Helical" evidence="6">
    <location>
        <begin position="20"/>
        <end position="38"/>
    </location>
</feature>
<keyword evidence="4 6" id="KW-0472">Membrane</keyword>
<evidence type="ECO:0000313" key="7">
    <source>
        <dbReference type="EMBL" id="KAJ2000794.1"/>
    </source>
</evidence>
<feature type="region of interest" description="Disordered" evidence="5">
    <location>
        <begin position="325"/>
        <end position="346"/>
    </location>
</feature>
<gene>
    <name evidence="7" type="ORF">H4R26_004449</name>
</gene>
<dbReference type="EMBL" id="JANBQF010000484">
    <property type="protein sequence ID" value="KAJ2000794.1"/>
    <property type="molecule type" value="Genomic_DNA"/>
</dbReference>
<name>A0A9W8EI61_9FUNG</name>
<evidence type="ECO:0000256" key="1">
    <source>
        <dbReference type="ARBA" id="ARBA00004141"/>
    </source>
</evidence>
<dbReference type="AlphaFoldDB" id="A0A9W8EI61"/>
<evidence type="ECO:0000313" key="8">
    <source>
        <dbReference type="Proteomes" id="UP001150907"/>
    </source>
</evidence>
<feature type="transmembrane region" description="Helical" evidence="6">
    <location>
        <begin position="82"/>
        <end position="99"/>
    </location>
</feature>
<evidence type="ECO:0000256" key="2">
    <source>
        <dbReference type="ARBA" id="ARBA00022692"/>
    </source>
</evidence>
<dbReference type="SUPFAM" id="SSF144091">
    <property type="entry name" value="Rhomboid-like"/>
    <property type="match status" value="1"/>
</dbReference>
<dbReference type="InterPro" id="IPR035952">
    <property type="entry name" value="Rhomboid-like_sf"/>
</dbReference>
<dbReference type="GO" id="GO:0005794">
    <property type="term" value="C:Golgi apparatus"/>
    <property type="evidence" value="ECO:0007669"/>
    <property type="project" value="TreeGrafter"/>
</dbReference>
<sequence>MNSLILYARGLPLVTKATTAVYLVLSVATILLRVQATVDNSAGADPISLASQDPARFLLLRPGFIASYPWTVFTSAFVETNVAFLACGVATLVAVGSFLERQWGARSYALFVLVSTAAPAVTSALVAIALYAVRGSSHSEILYGTRIGGLAALVSGFAVGLKQLMPEYTVRLFSGAVSFRMNELPGMYTLVAPIMFTLLGNLGSVLLVNIGFIEAFIYLRFYRREGSLYGDRSEAFAFTTFFPEFIQPVIARLSGGLYRLAVSCKVITSDEGYRQQNIDLEAGGTTSNREDMRNTAPAIAAGSDDSDADRRRAIAAKALEVRMGGATAPSAAPAPASKAAATSGEA</sequence>
<dbReference type="PANTHER" id="PTHR13377:SF3">
    <property type="entry name" value="TRANSMEMBRANE PROTEIN 115"/>
    <property type="match status" value="1"/>
</dbReference>
<dbReference type="Proteomes" id="UP001150907">
    <property type="component" value="Unassembled WGS sequence"/>
</dbReference>
<comment type="caution">
    <text evidence="7">The sequence shown here is derived from an EMBL/GenBank/DDBJ whole genome shotgun (WGS) entry which is preliminary data.</text>
</comment>
<evidence type="ECO:0000256" key="5">
    <source>
        <dbReference type="SAM" id="MobiDB-lite"/>
    </source>
</evidence>
<evidence type="ECO:0000256" key="3">
    <source>
        <dbReference type="ARBA" id="ARBA00022989"/>
    </source>
</evidence>
<dbReference type="InterPro" id="IPR013861">
    <property type="entry name" value="TMEM115/Pdh1/Rbl19"/>
</dbReference>
<dbReference type="FunFam" id="1.20.1540.10:FF:000004">
    <property type="entry name" value="Transmembrane protein 115"/>
    <property type="match status" value="1"/>
</dbReference>
<feature type="transmembrane region" description="Helical" evidence="6">
    <location>
        <begin position="190"/>
        <end position="219"/>
    </location>
</feature>
<dbReference type="SMART" id="SM01160">
    <property type="entry name" value="DUF1751"/>
    <property type="match status" value="1"/>
</dbReference>
<dbReference type="Pfam" id="PF08551">
    <property type="entry name" value="DUF1751"/>
    <property type="match status" value="1"/>
</dbReference>
<reference evidence="7" key="1">
    <citation type="submission" date="2022-07" db="EMBL/GenBank/DDBJ databases">
        <title>Phylogenomic reconstructions and comparative analyses of Kickxellomycotina fungi.</title>
        <authorList>
            <person name="Reynolds N.K."/>
            <person name="Stajich J.E."/>
            <person name="Barry K."/>
            <person name="Grigoriev I.V."/>
            <person name="Crous P."/>
            <person name="Smith M.E."/>
        </authorList>
    </citation>
    <scope>NUCLEOTIDE SEQUENCE</scope>
    <source>
        <strain evidence="7">IMI 214461</strain>
    </source>
</reference>
<dbReference type="GO" id="GO:0016020">
    <property type="term" value="C:membrane"/>
    <property type="evidence" value="ECO:0007669"/>
    <property type="project" value="UniProtKB-SubCell"/>
</dbReference>
<evidence type="ECO:0000256" key="6">
    <source>
        <dbReference type="SAM" id="Phobius"/>
    </source>
</evidence>
<comment type="subcellular location">
    <subcellularLocation>
        <location evidence="1">Membrane</location>
        <topology evidence="1">Multi-pass membrane protein</topology>
    </subcellularLocation>
</comment>
<accession>A0A9W8EI61</accession>
<evidence type="ECO:0000256" key="4">
    <source>
        <dbReference type="ARBA" id="ARBA00023136"/>
    </source>
</evidence>
<dbReference type="GO" id="GO:0006890">
    <property type="term" value="P:retrograde vesicle-mediated transport, Golgi to endoplasmic reticulum"/>
    <property type="evidence" value="ECO:0007669"/>
    <property type="project" value="InterPro"/>
</dbReference>
<organism evidence="7 8">
    <name type="scientific">Coemansia thaxteri</name>
    <dbReference type="NCBI Taxonomy" id="2663907"/>
    <lineage>
        <taxon>Eukaryota</taxon>
        <taxon>Fungi</taxon>
        <taxon>Fungi incertae sedis</taxon>
        <taxon>Zoopagomycota</taxon>
        <taxon>Kickxellomycotina</taxon>
        <taxon>Kickxellomycetes</taxon>
        <taxon>Kickxellales</taxon>
        <taxon>Kickxellaceae</taxon>
        <taxon>Coemansia</taxon>
    </lineage>
</organism>
<keyword evidence="8" id="KW-1185">Reference proteome</keyword>
<keyword evidence="2 6" id="KW-0812">Transmembrane</keyword>
<feature type="transmembrane region" description="Helical" evidence="6">
    <location>
        <begin position="108"/>
        <end position="133"/>
    </location>
</feature>
<dbReference type="Gene3D" id="1.20.1540.10">
    <property type="entry name" value="Rhomboid-like"/>
    <property type="match status" value="1"/>
</dbReference>
<keyword evidence="3 6" id="KW-1133">Transmembrane helix</keyword>
<dbReference type="OrthoDB" id="73612at2759"/>
<proteinExistence type="predicted"/>
<dbReference type="PANTHER" id="PTHR13377">
    <property type="entry name" value="PLACENTAL PROTEIN 6"/>
    <property type="match status" value="1"/>
</dbReference>